<evidence type="ECO:0000313" key="1">
    <source>
        <dbReference type="EMBL" id="CAI9762060.1"/>
    </source>
</evidence>
<organism evidence="1 2">
    <name type="scientific">Fraxinus pennsylvanica</name>
    <dbReference type="NCBI Taxonomy" id="56036"/>
    <lineage>
        <taxon>Eukaryota</taxon>
        <taxon>Viridiplantae</taxon>
        <taxon>Streptophyta</taxon>
        <taxon>Embryophyta</taxon>
        <taxon>Tracheophyta</taxon>
        <taxon>Spermatophyta</taxon>
        <taxon>Magnoliopsida</taxon>
        <taxon>eudicotyledons</taxon>
        <taxon>Gunneridae</taxon>
        <taxon>Pentapetalae</taxon>
        <taxon>asterids</taxon>
        <taxon>lamiids</taxon>
        <taxon>Lamiales</taxon>
        <taxon>Oleaceae</taxon>
        <taxon>Oleeae</taxon>
        <taxon>Fraxinus</taxon>
    </lineage>
</organism>
<proteinExistence type="predicted"/>
<protein>
    <submittedName>
        <fullName evidence="1">Uncharacterized protein</fullName>
    </submittedName>
</protein>
<dbReference type="EMBL" id="OU503040">
    <property type="protein sequence ID" value="CAI9762060.1"/>
    <property type="molecule type" value="Genomic_DNA"/>
</dbReference>
<reference evidence="1" key="1">
    <citation type="submission" date="2023-05" db="EMBL/GenBank/DDBJ databases">
        <authorList>
            <person name="Huff M."/>
        </authorList>
    </citation>
    <scope>NUCLEOTIDE SEQUENCE</scope>
</reference>
<dbReference type="PANTHER" id="PTHR33448">
    <property type="entry name" value="CHLOROPLAST PROTEIN HCF243-RELATED"/>
    <property type="match status" value="1"/>
</dbReference>
<accession>A0AAD1Z6C2</accession>
<gene>
    <name evidence="1" type="ORF">FPE_LOCUS9490</name>
</gene>
<evidence type="ECO:0000313" key="2">
    <source>
        <dbReference type="Proteomes" id="UP000834106"/>
    </source>
</evidence>
<dbReference type="Proteomes" id="UP000834106">
    <property type="component" value="Chromosome 5"/>
</dbReference>
<dbReference type="PANTHER" id="PTHR33448:SF10">
    <property type="entry name" value="PROTAMINE P1 FAMILY PROTEIN"/>
    <property type="match status" value="1"/>
</dbReference>
<keyword evidence="2" id="KW-1185">Reference proteome</keyword>
<name>A0AAD1Z6C2_9LAMI</name>
<sequence>MKISSKSVSSPSRAEKFPPPLIMFLRSNGGSRSRGRSRASPMFYLRSKKNAAAIETAQEPSSPKVTCIGQIRVKRSSKSSEPKKTGATTSCPCGWFKKINCYNFTSRFHKPEPLRRLFIKCGLFFRSQCCKKVDTRGDSFGAEPIQTSQNQNHVGNNCEILGPQFHENNVDFLGSTTPHVGTNEILGAQILENKGDFLGCSSPHVDNNHEILEAQIQENKRNFLDSSSPRKNALLDSSSPPKNALLLTRCRSTPLHPLLLTRSKSEPARTGERLMPETRSQFCGCKKGF</sequence>
<dbReference type="AlphaFoldDB" id="A0AAD1Z6C2"/>